<name>A0A662DB45_UNCAE</name>
<accession>A0A662DB45</accession>
<sequence length="334" mass="35789">MWILGKKIGIDLGTTSIIVYVDGKGVVYQEPSVVAMDTESGRILAIGKDAKEMLGRTPGTITAIQPMKDGVIADYDIVEEMLRWYIKKVCGKWEFFHPYLMVCIPTGGTSVEKRAVINAGIRAGAKRVFLIEEPKAAAIGANLDITKPEGCMIIDVGGGTTDIAILCLGDIVTGESIRVGGNKMDEAIIRYVRKQYNVALGEISAELAKQKIGYAASPPDEEMEISGRDLVTGLPKRIKVTAREIHEVLSEPLSLIIAGVKSVLERTPPELAADIINRRIVLTGGGSLLKNFDKLITEKTGIPAMLAEDPISCVAIGTGKALKSIKLMKGTGIG</sequence>
<dbReference type="HAMAP" id="MF_02207">
    <property type="entry name" value="MreB"/>
    <property type="match status" value="1"/>
</dbReference>
<proteinExistence type="inferred from homology"/>
<evidence type="ECO:0000256" key="4">
    <source>
        <dbReference type="ARBA" id="ARBA00022960"/>
    </source>
</evidence>
<dbReference type="AlphaFoldDB" id="A0A662DB45"/>
<reference evidence="7 8" key="1">
    <citation type="submission" date="2018-06" db="EMBL/GenBank/DDBJ databases">
        <title>Extensive metabolic versatility and redundancy in microbially diverse, dynamic hydrothermal sediments.</title>
        <authorList>
            <person name="Dombrowski N."/>
            <person name="Teske A."/>
            <person name="Baker B.J."/>
        </authorList>
    </citation>
    <scope>NUCLEOTIDE SEQUENCE [LARGE SCALE GENOMIC DNA]</scope>
    <source>
        <strain evidence="7">B3_G15</strain>
    </source>
</reference>
<evidence type="ECO:0000256" key="3">
    <source>
        <dbReference type="ARBA" id="ARBA00022840"/>
    </source>
</evidence>
<dbReference type="PANTHER" id="PTHR42749:SF1">
    <property type="entry name" value="CELL SHAPE-DETERMINING PROTEIN MREB"/>
    <property type="match status" value="1"/>
</dbReference>
<evidence type="ECO:0000256" key="1">
    <source>
        <dbReference type="ARBA" id="ARBA00022490"/>
    </source>
</evidence>
<comment type="subcellular location">
    <subcellularLocation>
        <location evidence="6">Cytoplasm</location>
    </subcellularLocation>
    <text evidence="6">Membrane-associated.</text>
</comment>
<organism evidence="7 8">
    <name type="scientific">Aerophobetes bacterium</name>
    <dbReference type="NCBI Taxonomy" id="2030807"/>
    <lineage>
        <taxon>Bacteria</taxon>
        <taxon>Candidatus Aerophobota</taxon>
    </lineage>
</organism>
<dbReference type="PANTHER" id="PTHR42749">
    <property type="entry name" value="CELL SHAPE-DETERMINING PROTEIN MREB"/>
    <property type="match status" value="1"/>
</dbReference>
<dbReference type="InterPro" id="IPR056546">
    <property type="entry name" value="MreB_MamK-like"/>
</dbReference>
<evidence type="ECO:0000313" key="8">
    <source>
        <dbReference type="Proteomes" id="UP000280417"/>
    </source>
</evidence>
<dbReference type="Proteomes" id="UP000280417">
    <property type="component" value="Unassembled WGS sequence"/>
</dbReference>
<feature type="binding site" evidence="6">
    <location>
        <begin position="285"/>
        <end position="288"/>
    </location>
    <ligand>
        <name>ATP</name>
        <dbReference type="ChEBI" id="CHEBI:30616"/>
    </ligand>
</feature>
<keyword evidence="3 6" id="KW-0067">ATP-binding</keyword>
<dbReference type="InterPro" id="IPR043129">
    <property type="entry name" value="ATPase_NBD"/>
</dbReference>
<dbReference type="GO" id="GO:0005737">
    <property type="term" value="C:cytoplasm"/>
    <property type="evidence" value="ECO:0007669"/>
    <property type="project" value="UniProtKB-SubCell"/>
</dbReference>
<evidence type="ECO:0000256" key="2">
    <source>
        <dbReference type="ARBA" id="ARBA00022741"/>
    </source>
</evidence>
<keyword evidence="2 6" id="KW-0547">Nucleotide-binding</keyword>
<comment type="caution">
    <text evidence="7">The sequence shown here is derived from an EMBL/GenBank/DDBJ whole genome shotgun (WGS) entry which is preliminary data.</text>
</comment>
<feature type="binding site" evidence="6">
    <location>
        <begin position="158"/>
        <end position="160"/>
    </location>
    <ligand>
        <name>ATP</name>
        <dbReference type="ChEBI" id="CHEBI:30616"/>
    </ligand>
</feature>
<comment type="subunit">
    <text evidence="6">Forms polymers.</text>
</comment>
<dbReference type="NCBIfam" id="TIGR00904">
    <property type="entry name" value="mreB"/>
    <property type="match status" value="1"/>
</dbReference>
<evidence type="ECO:0000256" key="5">
    <source>
        <dbReference type="ARBA" id="ARBA00023458"/>
    </source>
</evidence>
<dbReference type="NCBIfam" id="NF010539">
    <property type="entry name" value="PRK13927.1"/>
    <property type="match status" value="1"/>
</dbReference>
<dbReference type="InterPro" id="IPR004753">
    <property type="entry name" value="MreB"/>
</dbReference>
<keyword evidence="4 6" id="KW-0133">Cell shape</keyword>
<dbReference type="GO" id="GO:0000902">
    <property type="term" value="P:cell morphogenesis"/>
    <property type="evidence" value="ECO:0007669"/>
    <property type="project" value="InterPro"/>
</dbReference>
<gene>
    <name evidence="6" type="primary">mreB</name>
    <name evidence="7" type="ORF">DRJ04_05710</name>
</gene>
<dbReference type="GO" id="GO:0008360">
    <property type="term" value="P:regulation of cell shape"/>
    <property type="evidence" value="ECO:0007669"/>
    <property type="project" value="UniProtKB-UniRule"/>
</dbReference>
<dbReference type="EMBL" id="QMQA01000146">
    <property type="protein sequence ID" value="RLE12695.1"/>
    <property type="molecule type" value="Genomic_DNA"/>
</dbReference>
<dbReference type="Pfam" id="PF06723">
    <property type="entry name" value="MreB_Mbl"/>
    <property type="match status" value="1"/>
</dbReference>
<dbReference type="GO" id="GO:0005524">
    <property type="term" value="F:ATP binding"/>
    <property type="evidence" value="ECO:0007669"/>
    <property type="project" value="UniProtKB-KW"/>
</dbReference>
<evidence type="ECO:0000313" key="7">
    <source>
        <dbReference type="EMBL" id="RLE12695.1"/>
    </source>
</evidence>
<comment type="similarity">
    <text evidence="5 6">Belongs to the FtsA/MreB family.</text>
</comment>
<comment type="caution">
    <text evidence="6">Lacks conserved residue(s) required for the propagation of feature annotation.</text>
</comment>
<keyword evidence="1 6" id="KW-0963">Cytoplasm</keyword>
<comment type="function">
    <text evidence="6">Forms membrane-associated dynamic filaments that are essential for cell shape determination. Acts by regulating cell wall synthesis and cell elongation, and thus cell shape. A feedback loop between cell geometry and MreB localization may maintain elongated cell shape by targeting cell wall growth to regions of negative cell wall curvature.</text>
</comment>
<dbReference type="CDD" id="cd10225">
    <property type="entry name" value="ASKHA_NBD_MreB-like"/>
    <property type="match status" value="1"/>
</dbReference>
<evidence type="ECO:0000256" key="6">
    <source>
        <dbReference type="HAMAP-Rule" id="MF_02207"/>
    </source>
</evidence>
<dbReference type="SUPFAM" id="SSF53067">
    <property type="entry name" value="Actin-like ATPase domain"/>
    <property type="match status" value="2"/>
</dbReference>
<dbReference type="Gene3D" id="3.30.420.40">
    <property type="match status" value="2"/>
</dbReference>
<dbReference type="PRINTS" id="PR01652">
    <property type="entry name" value="SHAPEPROTEIN"/>
</dbReference>
<protein>
    <recommendedName>
        <fullName evidence="6">Cell shape-determining protein MreB</fullName>
    </recommendedName>
</protein>